<comment type="caution">
    <text evidence="3">The sequence shown here is derived from an EMBL/GenBank/DDBJ whole genome shotgun (WGS) entry which is preliminary data.</text>
</comment>
<evidence type="ECO:0000256" key="2">
    <source>
        <dbReference type="SAM" id="MobiDB-lite"/>
    </source>
</evidence>
<feature type="coiled-coil region" evidence="1">
    <location>
        <begin position="162"/>
        <end position="196"/>
    </location>
</feature>
<keyword evidence="4" id="KW-1185">Reference proteome</keyword>
<name>A0ABT4S2A0_9FLAO</name>
<evidence type="ECO:0000256" key="1">
    <source>
        <dbReference type="SAM" id="Coils"/>
    </source>
</evidence>
<accession>A0ABT4S2A0</accession>
<evidence type="ECO:0000313" key="3">
    <source>
        <dbReference type="EMBL" id="MDA0177880.1"/>
    </source>
</evidence>
<feature type="compositionally biased region" description="Polar residues" evidence="2">
    <location>
        <begin position="452"/>
        <end position="468"/>
    </location>
</feature>
<organism evidence="3 4">
    <name type="scientific">Mesoflavibacter profundi</name>
    <dbReference type="NCBI Taxonomy" id="2708110"/>
    <lineage>
        <taxon>Bacteria</taxon>
        <taxon>Pseudomonadati</taxon>
        <taxon>Bacteroidota</taxon>
        <taxon>Flavobacteriia</taxon>
        <taxon>Flavobacteriales</taxon>
        <taxon>Flavobacteriaceae</taxon>
        <taxon>Mesoflavibacter</taxon>
    </lineage>
</organism>
<dbReference type="InterPro" id="IPR011990">
    <property type="entry name" value="TPR-like_helical_dom_sf"/>
</dbReference>
<protein>
    <recommendedName>
        <fullName evidence="5">Gliding motility protein</fullName>
    </recommendedName>
</protein>
<dbReference type="Proteomes" id="UP001149142">
    <property type="component" value="Unassembled WGS sequence"/>
</dbReference>
<dbReference type="SUPFAM" id="SSF48452">
    <property type="entry name" value="TPR-like"/>
    <property type="match status" value="2"/>
</dbReference>
<evidence type="ECO:0008006" key="5">
    <source>
        <dbReference type="Google" id="ProtNLM"/>
    </source>
</evidence>
<sequence length="851" mass="98088">MKIALKIILVTLCFALTITSCSRKKDSFINRNFHAVTAEYNTLFNGFNALEQGRNSLNSSYFDNYWEILPVERMQVTDEIILPGQSKNADFTRAEEKAVKAIQKHGMNIQGKEYNPQIDEAYLLLGQARYFDQRFVPALNAFNKILSSYAASDKINTAKVWREKTNMRLDNNEIAIENLKRLLDQEELEDQQLADATSTLAQAYINLEQLDTAIVHIKTASKATKKNEEKGRFNFIKGQLYNALKYKDSANMAFDQVIDLNRKIPRQYLIAAEVEKAKNFDYENGNKIEFLEHLTKLEKNRENRPFLDKIYHQIAQFHLENKFDSLAIAYYNKSLRTNSQDKILVAKNYQTLGDYYFDDAQYKLAGAYYDSTLTNMVENSKPYRTIKKKNDNLEDVILYEGIADANDSILRLVAMPKSEQLSYFTTYTNGLKEEALAEQERLEIAQRKKGLEQTTNTTNKGFGPPSVSNPRATSSFYFYNPSTVAYGKNEFEQLWGERENKDNWRWSNSGRGNFSAQNSTTSVVENATEDQKYNPQYYIDQLPQTEKEIDSLIKDRNYAYYQLGLIYKEKFKEYQLAKQKFTTLLKSAPEERLVLPSKYNLYKIYEILGETNASEIAKQDIIENHADSRYAFILQNPNQAVADNQDSPENLYKQTYLLLEKQQFEKVISDSDTYLNYFDGDPIQPKFELLKATAKGRLYGYQTYVDGLNQIALDYANTEEGKQAQALVNSLQTLGDSSFKSNDISKNFKVVYQFDTTNKDQITEFKKQLDSAITKISYYDLATSVDVYNTDKTFVVVHGIKSIDGAKGFAQIINEEKQKSKKITKPFFAISQDNYQTVQIHKNLDTYLASQ</sequence>
<keyword evidence="1" id="KW-0175">Coiled coil</keyword>
<dbReference type="RefSeq" id="WP_165569187.1">
    <property type="nucleotide sequence ID" value="NZ_JAPFGC010000002.1"/>
</dbReference>
<gene>
    <name evidence="3" type="ORF">OOZ35_10290</name>
</gene>
<dbReference type="PROSITE" id="PS51257">
    <property type="entry name" value="PROKAR_LIPOPROTEIN"/>
    <property type="match status" value="1"/>
</dbReference>
<dbReference type="Gene3D" id="1.25.40.10">
    <property type="entry name" value="Tetratricopeptide repeat domain"/>
    <property type="match status" value="3"/>
</dbReference>
<dbReference type="EMBL" id="JAPFGC010000002">
    <property type="protein sequence ID" value="MDA0177880.1"/>
    <property type="molecule type" value="Genomic_DNA"/>
</dbReference>
<reference evidence="3" key="1">
    <citation type="submission" date="2022-11" db="EMBL/GenBank/DDBJ databases">
        <title>Refractory cell wall polysaccharides provide important carbon source for microbial heterotrophs in the hadal ocean.</title>
        <authorList>
            <person name="Zhu X."/>
        </authorList>
    </citation>
    <scope>NUCLEOTIDE SEQUENCE</scope>
    <source>
        <strain evidence="3">MTRN7</strain>
    </source>
</reference>
<evidence type="ECO:0000313" key="4">
    <source>
        <dbReference type="Proteomes" id="UP001149142"/>
    </source>
</evidence>
<proteinExistence type="predicted"/>
<feature type="region of interest" description="Disordered" evidence="2">
    <location>
        <begin position="448"/>
        <end position="468"/>
    </location>
</feature>